<protein>
    <submittedName>
        <fullName evidence="1">Uncharacterized protein</fullName>
    </submittedName>
</protein>
<keyword evidence="2" id="KW-1185">Reference proteome</keyword>
<dbReference type="AlphaFoldDB" id="A0AAE1FGD2"/>
<gene>
    <name evidence="1" type="ORF">Pcinc_021243</name>
</gene>
<name>A0AAE1FGD2_PETCI</name>
<proteinExistence type="predicted"/>
<accession>A0AAE1FGD2</accession>
<evidence type="ECO:0000313" key="1">
    <source>
        <dbReference type="EMBL" id="KAK3873777.1"/>
    </source>
</evidence>
<sequence>MSEEERGGECLPRRTYLWLIPKPVITDLPPDTMSCSPRGLVGTYDCEEVLANLCLKSPKEEVNRWIKRKWELGDSLT</sequence>
<organism evidence="1 2">
    <name type="scientific">Petrolisthes cinctipes</name>
    <name type="common">Flat porcelain crab</name>
    <dbReference type="NCBI Taxonomy" id="88211"/>
    <lineage>
        <taxon>Eukaryota</taxon>
        <taxon>Metazoa</taxon>
        <taxon>Ecdysozoa</taxon>
        <taxon>Arthropoda</taxon>
        <taxon>Crustacea</taxon>
        <taxon>Multicrustacea</taxon>
        <taxon>Malacostraca</taxon>
        <taxon>Eumalacostraca</taxon>
        <taxon>Eucarida</taxon>
        <taxon>Decapoda</taxon>
        <taxon>Pleocyemata</taxon>
        <taxon>Anomura</taxon>
        <taxon>Galatheoidea</taxon>
        <taxon>Porcellanidae</taxon>
        <taxon>Petrolisthes</taxon>
    </lineage>
</organism>
<evidence type="ECO:0000313" key="2">
    <source>
        <dbReference type="Proteomes" id="UP001286313"/>
    </source>
</evidence>
<dbReference type="EMBL" id="JAWQEG010002183">
    <property type="protein sequence ID" value="KAK3873777.1"/>
    <property type="molecule type" value="Genomic_DNA"/>
</dbReference>
<dbReference type="Proteomes" id="UP001286313">
    <property type="component" value="Unassembled WGS sequence"/>
</dbReference>
<comment type="caution">
    <text evidence="1">The sequence shown here is derived from an EMBL/GenBank/DDBJ whole genome shotgun (WGS) entry which is preliminary data.</text>
</comment>
<reference evidence="1" key="1">
    <citation type="submission" date="2023-10" db="EMBL/GenBank/DDBJ databases">
        <title>Genome assemblies of two species of porcelain crab, Petrolisthes cinctipes and Petrolisthes manimaculis (Anomura: Porcellanidae).</title>
        <authorList>
            <person name="Angst P."/>
        </authorList>
    </citation>
    <scope>NUCLEOTIDE SEQUENCE</scope>
    <source>
        <strain evidence="1">PB745_01</strain>
        <tissue evidence="1">Gill</tissue>
    </source>
</reference>